<proteinExistence type="predicted"/>
<comment type="caution">
    <text evidence="1">The sequence shown here is derived from an EMBL/GenBank/DDBJ whole genome shotgun (WGS) entry which is preliminary data.</text>
</comment>
<evidence type="ECO:0000313" key="1">
    <source>
        <dbReference type="EMBL" id="MFL0250633.1"/>
    </source>
</evidence>
<dbReference type="EMBL" id="JBJIAA010000007">
    <property type="protein sequence ID" value="MFL0250633.1"/>
    <property type="molecule type" value="Genomic_DNA"/>
</dbReference>
<gene>
    <name evidence="1" type="ORF">ACJDT4_09395</name>
</gene>
<accession>A0ABW8TDT7</accession>
<dbReference type="RefSeq" id="WP_406787298.1">
    <property type="nucleotide sequence ID" value="NZ_JBJIAA010000007.1"/>
</dbReference>
<evidence type="ECO:0000313" key="2">
    <source>
        <dbReference type="Proteomes" id="UP001623592"/>
    </source>
</evidence>
<protein>
    <submittedName>
        <fullName evidence="1">Uncharacterized protein</fullName>
    </submittedName>
</protein>
<sequence length="75" mass="8806">MEEFSVDNMSKFEEELYIRYLQKERECKKMIEQAEIFGAMKEDINIALKLIGKVRDETISEVTGINIGHIKCLKH</sequence>
<keyword evidence="2" id="KW-1185">Reference proteome</keyword>
<dbReference type="Proteomes" id="UP001623592">
    <property type="component" value="Unassembled WGS sequence"/>
</dbReference>
<reference evidence="1 2" key="1">
    <citation type="submission" date="2024-11" db="EMBL/GenBank/DDBJ databases">
        <authorList>
            <person name="Heng Y.C."/>
            <person name="Lim A.C.H."/>
            <person name="Lee J.K.Y."/>
            <person name="Kittelmann S."/>
        </authorList>
    </citation>
    <scope>NUCLEOTIDE SEQUENCE [LARGE SCALE GENOMIC DNA]</scope>
    <source>
        <strain evidence="1 2">WILCCON 0114</strain>
    </source>
</reference>
<name>A0ABW8TDT7_9CLOT</name>
<organism evidence="1 2">
    <name type="scientific">Clostridium neuense</name>
    <dbReference type="NCBI Taxonomy" id="1728934"/>
    <lineage>
        <taxon>Bacteria</taxon>
        <taxon>Bacillati</taxon>
        <taxon>Bacillota</taxon>
        <taxon>Clostridia</taxon>
        <taxon>Eubacteriales</taxon>
        <taxon>Clostridiaceae</taxon>
        <taxon>Clostridium</taxon>
    </lineage>
</organism>